<reference evidence="1" key="1">
    <citation type="journal article" date="2014" name="Gene">
        <title>Genome-guided analysis of transformation efficiency and carbon dioxide assimilation by Moorella thermoacetica Y72.</title>
        <authorList>
            <person name="Tsukahara K."/>
            <person name="Kita A."/>
            <person name="Nakashimada Y."/>
            <person name="Hoshino T."/>
            <person name="Murakami K."/>
        </authorList>
    </citation>
    <scope>NUCLEOTIDE SEQUENCE [LARGE SCALE GENOMIC DNA]</scope>
    <source>
        <strain evidence="1">Y72</strain>
    </source>
</reference>
<organism evidence="1">
    <name type="scientific">Moorella thermoacetica Y72</name>
    <dbReference type="NCBI Taxonomy" id="1325331"/>
    <lineage>
        <taxon>Bacteria</taxon>
        <taxon>Bacillati</taxon>
        <taxon>Bacillota</taxon>
        <taxon>Clostridia</taxon>
        <taxon>Neomoorellales</taxon>
        <taxon>Neomoorellaceae</taxon>
        <taxon>Neomoorella</taxon>
    </lineage>
</organism>
<proteinExistence type="predicted"/>
<gene>
    <name evidence="1" type="ORF">MTY_1671</name>
</gene>
<evidence type="ECO:0000313" key="1">
    <source>
        <dbReference type="EMBL" id="GAF26332.1"/>
    </source>
</evidence>
<sequence length="148" mass="16258">MLIRSQGMFFHLAVGTFYLQGVAVEKGRHGTQTRQDCQLAAGQDAQDAQSAGSGRDLGDCFAILFDFDPGHIALVQNVPDPFHQFATPVAQGALGFFLDPFLILDQGFQQVATGPVQGLFGFPVAKSQALAQLVDFFQVRQYYRLLFR</sequence>
<name>A0A0S6UFU4_NEOTH</name>
<dbReference type="AlphaFoldDB" id="A0A0S6UFU4"/>
<dbReference type="EMBL" id="DF238840">
    <property type="protein sequence ID" value="GAF26332.1"/>
    <property type="molecule type" value="Genomic_DNA"/>
</dbReference>
<protein>
    <submittedName>
        <fullName evidence="1">Acetylornithine deacetylase/succinyl-diaminopimelate desuccinylase and related deacylases</fullName>
    </submittedName>
</protein>
<accession>A0A0S6UFU4</accession>
<dbReference type="Proteomes" id="UP000063718">
    <property type="component" value="Unassembled WGS sequence"/>
</dbReference>